<comment type="subcellular location">
    <subcellularLocation>
        <location evidence="1">Cell membrane</location>
        <topology evidence="1">Multi-pass membrane protein</topology>
    </subcellularLocation>
</comment>
<proteinExistence type="inferred from homology"/>
<comment type="similarity">
    <text evidence="2">Belongs to the NrfD family.</text>
</comment>
<dbReference type="AlphaFoldDB" id="D6YZW7"/>
<evidence type="ECO:0000256" key="5">
    <source>
        <dbReference type="ARBA" id="ARBA00022989"/>
    </source>
</evidence>
<keyword evidence="5 7" id="KW-1133">Transmembrane helix</keyword>
<feature type="transmembrane region" description="Helical" evidence="7">
    <location>
        <begin position="279"/>
        <end position="298"/>
    </location>
</feature>
<dbReference type="PANTHER" id="PTHR34856:SF2">
    <property type="entry name" value="PROTEIN NRFD"/>
    <property type="match status" value="1"/>
</dbReference>
<evidence type="ECO:0000256" key="3">
    <source>
        <dbReference type="ARBA" id="ARBA00022475"/>
    </source>
</evidence>
<dbReference type="GO" id="GO:0005886">
    <property type="term" value="C:plasma membrane"/>
    <property type="evidence" value="ECO:0007669"/>
    <property type="project" value="UniProtKB-SubCell"/>
</dbReference>
<evidence type="ECO:0000256" key="1">
    <source>
        <dbReference type="ARBA" id="ARBA00004651"/>
    </source>
</evidence>
<reference evidence="9" key="1">
    <citation type="submission" date="2010-02" db="EMBL/GenBank/DDBJ databases">
        <title>Complete sequence of Desulfurivibrio alkaliphilus AHT2.</title>
        <authorList>
            <consortium name="US DOE Joint Genome Institute"/>
            <person name="Pitluck S."/>
            <person name="Chertkov O."/>
            <person name="Detter J.C."/>
            <person name="Han C."/>
            <person name="Tapia R."/>
            <person name="Larimer F."/>
            <person name="Land M."/>
            <person name="Hauser L."/>
            <person name="Kyrpides N."/>
            <person name="Mikhailova N."/>
            <person name="Sorokin D.Y."/>
            <person name="Muyzer G."/>
            <person name="Woyke T."/>
        </authorList>
    </citation>
    <scope>NUCLEOTIDE SEQUENCE [LARGE SCALE GENOMIC DNA]</scope>
    <source>
        <strain evidence="9">DSM 19089 / UNIQEM U267 / AHT2</strain>
    </source>
</reference>
<feature type="transmembrane region" description="Helical" evidence="7">
    <location>
        <begin position="92"/>
        <end position="109"/>
    </location>
</feature>
<gene>
    <name evidence="8" type="ordered locus">DaAHT2_0418</name>
</gene>
<dbReference type="STRING" id="589865.DaAHT2_0418"/>
<dbReference type="EMBL" id="CP001940">
    <property type="protein sequence ID" value="ADH85124.1"/>
    <property type="molecule type" value="Genomic_DNA"/>
</dbReference>
<accession>D6YZW7</accession>
<dbReference type="InterPro" id="IPR005614">
    <property type="entry name" value="NrfD-like"/>
</dbReference>
<evidence type="ECO:0000256" key="7">
    <source>
        <dbReference type="SAM" id="Phobius"/>
    </source>
</evidence>
<keyword evidence="3" id="KW-1003">Cell membrane</keyword>
<evidence type="ECO:0000313" key="8">
    <source>
        <dbReference type="EMBL" id="ADH85124.1"/>
    </source>
</evidence>
<keyword evidence="4 7" id="KW-0812">Transmembrane</keyword>
<dbReference type="PANTHER" id="PTHR34856">
    <property type="entry name" value="PROTEIN NRFD"/>
    <property type="match status" value="1"/>
</dbReference>
<organism evidence="8 9">
    <name type="scientific">Desulfurivibrio alkaliphilus (strain DSM 19089 / UNIQEM U267 / AHT2)</name>
    <dbReference type="NCBI Taxonomy" id="589865"/>
    <lineage>
        <taxon>Bacteria</taxon>
        <taxon>Pseudomonadati</taxon>
        <taxon>Thermodesulfobacteriota</taxon>
        <taxon>Desulfobulbia</taxon>
        <taxon>Desulfobulbales</taxon>
        <taxon>Desulfobulbaceae</taxon>
        <taxon>Desulfurivibrio</taxon>
    </lineage>
</organism>
<evidence type="ECO:0000256" key="6">
    <source>
        <dbReference type="ARBA" id="ARBA00023136"/>
    </source>
</evidence>
<feature type="transmembrane region" description="Helical" evidence="7">
    <location>
        <begin position="51"/>
        <end position="80"/>
    </location>
</feature>
<dbReference type="InParanoid" id="D6YZW7"/>
<dbReference type="KEGG" id="dak:DaAHT2_0418"/>
<protein>
    <submittedName>
        <fullName evidence="8">Polysulphide reductase NrfD</fullName>
    </submittedName>
</protein>
<dbReference type="Proteomes" id="UP000001508">
    <property type="component" value="Chromosome"/>
</dbReference>
<sequence length="385" mass="41612">MNTMTMNNKLINTRGDMIWALMAGALCLVGLAGLGNYLLQGHDAYNVYRQVPWGILISTYVFFAVCCTGLCLVSSLGHVFGFKNFEGIGKRAIAMAIIALVSGFVVIGLELGRPLALIYNLLSPNPSAPIWWMGTLYSIYLGVLLVEFTLMVRGMHKYVGYASLAGFIGGVAANSNLGSVFGLLDARPFWQGPFLPISIIVTAAISGCAIVILLMAHRYAREKMPEDIQRAVTATSKIFALLLGVLMFFEFWKVMSAIYGTVPGQYDAMMILLKGPLAFNYWGLEILLGMVVPFVLLMSSGGRSLGTAVVAAISTLIGLFFMRYNMVVAGQLVPLRAEVDAVGPSGLLSYTPSLTEIAITLGGFGLCLALYMAADRYFNLDEQGH</sequence>
<keyword evidence="6 7" id="KW-0472">Membrane</keyword>
<dbReference type="InterPro" id="IPR052049">
    <property type="entry name" value="Electron_transfer_protein"/>
</dbReference>
<keyword evidence="9" id="KW-1185">Reference proteome</keyword>
<dbReference type="eggNOG" id="COG5557">
    <property type="taxonomic scope" value="Bacteria"/>
</dbReference>
<feature type="transmembrane region" description="Helical" evidence="7">
    <location>
        <begin position="357"/>
        <end position="374"/>
    </location>
</feature>
<name>D6YZW7_DESAT</name>
<evidence type="ECO:0000313" key="9">
    <source>
        <dbReference type="Proteomes" id="UP000001508"/>
    </source>
</evidence>
<evidence type="ECO:0000256" key="2">
    <source>
        <dbReference type="ARBA" id="ARBA00008929"/>
    </source>
</evidence>
<dbReference type="Pfam" id="PF03916">
    <property type="entry name" value="NrfD"/>
    <property type="match status" value="1"/>
</dbReference>
<dbReference type="HOGENOM" id="CLU_045348_3_1_7"/>
<dbReference type="OrthoDB" id="9772767at2"/>
<evidence type="ECO:0000256" key="4">
    <source>
        <dbReference type="ARBA" id="ARBA00022692"/>
    </source>
</evidence>
<feature type="transmembrane region" description="Helical" evidence="7">
    <location>
        <begin position="238"/>
        <end position="259"/>
    </location>
</feature>
<feature type="transmembrane region" description="Helical" evidence="7">
    <location>
        <begin position="197"/>
        <end position="217"/>
    </location>
</feature>
<feature type="transmembrane region" description="Helical" evidence="7">
    <location>
        <begin position="20"/>
        <end position="39"/>
    </location>
</feature>
<feature type="transmembrane region" description="Helical" evidence="7">
    <location>
        <begin position="305"/>
        <end position="324"/>
    </location>
</feature>
<feature type="transmembrane region" description="Helical" evidence="7">
    <location>
        <begin position="129"/>
        <end position="146"/>
    </location>
</feature>
<feature type="transmembrane region" description="Helical" evidence="7">
    <location>
        <begin position="158"/>
        <end position="177"/>
    </location>
</feature>
<dbReference type="RefSeq" id="WP_013162655.1">
    <property type="nucleotide sequence ID" value="NC_014216.1"/>
</dbReference>